<sequence>MGCPVAASAPAQPLTNQHSALVDLVVYLDKLRISGKSFLPNPDALPTDNGGTLRTEEEAVIQEFMRQVEDLDEIYARVTPFGSDGLSGYLEQLLEKLNSIALPSDHFHLAIAAVAQFAKDIPKHAVERTSYNWIVFEFLLYKMHQLWSAGMTGPELALLEGAIHDLREGIVEISDILEPRVIAFSRFLVAKNHESPDQSDAVSVSIDKGQALTMYIFDHLLRADSDSEGQDDARKLLDLLPPSDPKEKITSLLDGYVKRYQDGHMATVDGIITQLGHDAGQKEAETSAN</sequence>
<comment type="caution">
    <text evidence="1">The sequence shown here is derived from an EMBL/GenBank/DDBJ whole genome shotgun (WGS) entry which is preliminary data.</text>
</comment>
<dbReference type="Proteomes" id="UP001151582">
    <property type="component" value="Unassembled WGS sequence"/>
</dbReference>
<organism evidence="1 2">
    <name type="scientific">Dimargaris verticillata</name>
    <dbReference type="NCBI Taxonomy" id="2761393"/>
    <lineage>
        <taxon>Eukaryota</taxon>
        <taxon>Fungi</taxon>
        <taxon>Fungi incertae sedis</taxon>
        <taxon>Zoopagomycota</taxon>
        <taxon>Kickxellomycotina</taxon>
        <taxon>Dimargaritomycetes</taxon>
        <taxon>Dimargaritales</taxon>
        <taxon>Dimargaritaceae</taxon>
        <taxon>Dimargaris</taxon>
    </lineage>
</organism>
<evidence type="ECO:0000313" key="2">
    <source>
        <dbReference type="Proteomes" id="UP001151582"/>
    </source>
</evidence>
<name>A0A9W8B1G0_9FUNG</name>
<dbReference type="EMBL" id="JANBQB010000264">
    <property type="protein sequence ID" value="KAJ1978651.1"/>
    <property type="molecule type" value="Genomic_DNA"/>
</dbReference>
<proteinExistence type="predicted"/>
<protein>
    <submittedName>
        <fullName evidence="1">Uncharacterized protein</fullName>
    </submittedName>
</protein>
<keyword evidence="2" id="KW-1185">Reference proteome</keyword>
<gene>
    <name evidence="1" type="ORF">H4R34_003131</name>
</gene>
<evidence type="ECO:0000313" key="1">
    <source>
        <dbReference type="EMBL" id="KAJ1978651.1"/>
    </source>
</evidence>
<reference evidence="1" key="1">
    <citation type="submission" date="2022-07" db="EMBL/GenBank/DDBJ databases">
        <title>Phylogenomic reconstructions and comparative analyses of Kickxellomycotina fungi.</title>
        <authorList>
            <person name="Reynolds N.K."/>
            <person name="Stajich J.E."/>
            <person name="Barry K."/>
            <person name="Grigoriev I.V."/>
            <person name="Crous P."/>
            <person name="Smith M.E."/>
        </authorList>
    </citation>
    <scope>NUCLEOTIDE SEQUENCE</scope>
    <source>
        <strain evidence="1">RSA 567</strain>
    </source>
</reference>
<dbReference type="AlphaFoldDB" id="A0A9W8B1G0"/>
<accession>A0A9W8B1G0</accession>